<name>A0A2U2BPQ7_ALCFA</name>
<dbReference type="GO" id="GO:0006596">
    <property type="term" value="P:polyamine biosynthetic process"/>
    <property type="evidence" value="ECO:0007669"/>
    <property type="project" value="UniProtKB-KW"/>
</dbReference>
<organism evidence="2 3">
    <name type="scientific">Alcaligenes faecalis</name>
    <dbReference type="NCBI Taxonomy" id="511"/>
    <lineage>
        <taxon>Bacteria</taxon>
        <taxon>Pseudomonadati</taxon>
        <taxon>Pseudomonadota</taxon>
        <taxon>Betaproteobacteria</taxon>
        <taxon>Burkholderiales</taxon>
        <taxon>Alcaligenaceae</taxon>
        <taxon>Alcaligenes</taxon>
    </lineage>
</organism>
<dbReference type="InterPro" id="IPR029063">
    <property type="entry name" value="SAM-dependent_MTases_sf"/>
</dbReference>
<evidence type="ECO:0000313" key="2">
    <source>
        <dbReference type="EMBL" id="PWE15976.1"/>
    </source>
</evidence>
<evidence type="ECO:0000256" key="1">
    <source>
        <dbReference type="ARBA" id="ARBA00023115"/>
    </source>
</evidence>
<reference evidence="2 3" key="2">
    <citation type="submission" date="2018-05" db="EMBL/GenBank/DDBJ databases">
        <authorList>
            <person name="Lanie J.A."/>
            <person name="Ng W.-L."/>
            <person name="Kazmierczak K.M."/>
            <person name="Andrzejewski T.M."/>
            <person name="Davidsen T.M."/>
            <person name="Wayne K.J."/>
            <person name="Tettelin H."/>
            <person name="Glass J.I."/>
            <person name="Rusch D."/>
            <person name="Podicherti R."/>
            <person name="Tsui H.-C.T."/>
            <person name="Winkler M.E."/>
        </authorList>
    </citation>
    <scope>NUCLEOTIDE SEQUENCE [LARGE SCALE GENOMIC DNA]</scope>
    <source>
        <strain evidence="2 3">YBY</strain>
    </source>
</reference>
<dbReference type="Gene3D" id="3.40.50.150">
    <property type="entry name" value="Vaccinia Virus protein VP39"/>
    <property type="match status" value="1"/>
</dbReference>
<dbReference type="PANTHER" id="PTHR43317:SF1">
    <property type="entry name" value="THERMOSPERMINE SYNTHASE ACAULIS5"/>
    <property type="match status" value="1"/>
</dbReference>
<protein>
    <submittedName>
        <fullName evidence="2">Spermidine synthase</fullName>
    </submittedName>
</protein>
<sequence>MAGEQGDDSPTLSESEGIRYLHFGTEWIQGAMRIRKPAELVLAYTQQMMAWLLFMEDPKPEHKLAILGLGAGSLLRFCLKQTSSQVQTVEWNPSVIGMCNAFFRLPRSPRSLIDQADAGVWVQDSDQHSQYRALMVDLYDAHAEGPVRDSLEFYQDCRAVLDDEGIMTVNLFGAHPSFKHNIDNIREAFNGKVLLLPEMDEGNQVVLAFKGGTLEMTAGELLSRAEQVQADYGLPATRWARELLSFRRQMQDQ</sequence>
<evidence type="ECO:0000313" key="3">
    <source>
        <dbReference type="Proteomes" id="UP000245216"/>
    </source>
</evidence>
<accession>A0A2U2BPQ7</accession>
<reference evidence="2 3" key="1">
    <citation type="submission" date="2018-05" db="EMBL/GenBank/DDBJ databases">
        <title>Genome Sequence of an Efficient Indole-Degrading Bacterium, Alcaligenes sp.YBY.</title>
        <authorList>
            <person name="Yang B."/>
        </authorList>
    </citation>
    <scope>NUCLEOTIDE SEQUENCE [LARGE SCALE GENOMIC DNA]</scope>
    <source>
        <strain evidence="2 3">YBY</strain>
    </source>
</reference>
<dbReference type="STRING" id="511.UZ73_00655"/>
<dbReference type="EMBL" id="QEXO01000001">
    <property type="protein sequence ID" value="PWE15976.1"/>
    <property type="molecule type" value="Genomic_DNA"/>
</dbReference>
<comment type="caution">
    <text evidence="2">The sequence shown here is derived from an EMBL/GenBank/DDBJ whole genome shotgun (WGS) entry which is preliminary data.</text>
</comment>
<dbReference type="Proteomes" id="UP000245216">
    <property type="component" value="Unassembled WGS sequence"/>
</dbReference>
<proteinExistence type="predicted"/>
<dbReference type="SUPFAM" id="SSF53335">
    <property type="entry name" value="S-adenosyl-L-methionine-dependent methyltransferases"/>
    <property type="match status" value="1"/>
</dbReference>
<gene>
    <name evidence="2" type="ORF">DF183_04415</name>
</gene>
<dbReference type="RefSeq" id="WP_086059957.1">
    <property type="nucleotide sequence ID" value="NZ_CP039544.1"/>
</dbReference>
<keyword evidence="1" id="KW-0620">Polyamine biosynthesis</keyword>
<dbReference type="AlphaFoldDB" id="A0A2U2BPQ7"/>
<dbReference type="PANTHER" id="PTHR43317">
    <property type="entry name" value="THERMOSPERMINE SYNTHASE ACAULIS5"/>
    <property type="match status" value="1"/>
</dbReference>